<dbReference type="SMART" id="SM00116">
    <property type="entry name" value="CBS"/>
    <property type="match status" value="1"/>
</dbReference>
<dbReference type="OrthoDB" id="265054at2"/>
<accession>A0A518B9H2</accession>
<dbReference type="RefSeq" id="WP_145261261.1">
    <property type="nucleotide sequence ID" value="NZ_CP036279.1"/>
</dbReference>
<organism evidence="4 5">
    <name type="scientific">Kolteria novifilia</name>
    <dbReference type="NCBI Taxonomy" id="2527975"/>
    <lineage>
        <taxon>Bacteria</taxon>
        <taxon>Pseudomonadati</taxon>
        <taxon>Planctomycetota</taxon>
        <taxon>Planctomycetia</taxon>
        <taxon>Kolteriales</taxon>
        <taxon>Kolteriaceae</taxon>
        <taxon>Kolteria</taxon>
    </lineage>
</organism>
<dbReference type="EMBL" id="CP036279">
    <property type="protein sequence ID" value="QDU63640.1"/>
    <property type="molecule type" value="Genomic_DNA"/>
</dbReference>
<keyword evidence="1 2" id="KW-0129">CBS domain</keyword>
<dbReference type="SUPFAM" id="SSF54631">
    <property type="entry name" value="CBS-domain pair"/>
    <property type="match status" value="1"/>
</dbReference>
<sequence length="159" mass="17485">MGLQQNLQNEPIKRLALRDALVVTPETTVRDAIGLMREKNLGCVIVVDPSGKARGTFTERELAKLLARDVESSASIDGPVGEHLSPEWAATSIESSIVDMVKLMRQHKLRFIVVVDSDGKPTALTGQKGLMEYVADYFPREVMVQRVGLKAPTEQREGA</sequence>
<dbReference type="Gene3D" id="3.10.580.10">
    <property type="entry name" value="CBS-domain"/>
    <property type="match status" value="1"/>
</dbReference>
<dbReference type="AlphaFoldDB" id="A0A518B9H2"/>
<protein>
    <submittedName>
        <fullName evidence="4">CBS domain protein</fullName>
    </submittedName>
</protein>
<dbReference type="KEGG" id="knv:Pan216_45210"/>
<feature type="domain" description="CBS" evidence="3">
    <location>
        <begin position="16"/>
        <end position="72"/>
    </location>
</feature>
<gene>
    <name evidence="4" type="ORF">Pan216_45210</name>
</gene>
<evidence type="ECO:0000313" key="4">
    <source>
        <dbReference type="EMBL" id="QDU63640.1"/>
    </source>
</evidence>
<keyword evidence="5" id="KW-1185">Reference proteome</keyword>
<evidence type="ECO:0000256" key="1">
    <source>
        <dbReference type="ARBA" id="ARBA00023122"/>
    </source>
</evidence>
<evidence type="ECO:0000259" key="3">
    <source>
        <dbReference type="PROSITE" id="PS51371"/>
    </source>
</evidence>
<proteinExistence type="predicted"/>
<evidence type="ECO:0000313" key="5">
    <source>
        <dbReference type="Proteomes" id="UP000317093"/>
    </source>
</evidence>
<dbReference type="CDD" id="cd02205">
    <property type="entry name" value="CBS_pair_SF"/>
    <property type="match status" value="1"/>
</dbReference>
<dbReference type="Pfam" id="PF00571">
    <property type="entry name" value="CBS"/>
    <property type="match status" value="2"/>
</dbReference>
<dbReference type="PROSITE" id="PS51371">
    <property type="entry name" value="CBS"/>
    <property type="match status" value="2"/>
</dbReference>
<name>A0A518B9H2_9BACT</name>
<dbReference type="Proteomes" id="UP000317093">
    <property type="component" value="Chromosome"/>
</dbReference>
<dbReference type="PANTHER" id="PTHR43080:SF2">
    <property type="entry name" value="CBS DOMAIN-CONTAINING PROTEIN"/>
    <property type="match status" value="1"/>
</dbReference>
<dbReference type="InterPro" id="IPR051257">
    <property type="entry name" value="Diverse_CBS-Domain"/>
</dbReference>
<feature type="domain" description="CBS" evidence="3">
    <location>
        <begin position="84"/>
        <end position="142"/>
    </location>
</feature>
<evidence type="ECO:0000256" key="2">
    <source>
        <dbReference type="PROSITE-ProRule" id="PRU00703"/>
    </source>
</evidence>
<dbReference type="PANTHER" id="PTHR43080">
    <property type="entry name" value="CBS DOMAIN-CONTAINING PROTEIN CBSX3, MITOCHONDRIAL"/>
    <property type="match status" value="1"/>
</dbReference>
<dbReference type="InterPro" id="IPR046342">
    <property type="entry name" value="CBS_dom_sf"/>
</dbReference>
<dbReference type="InterPro" id="IPR000644">
    <property type="entry name" value="CBS_dom"/>
</dbReference>
<reference evidence="4 5" key="1">
    <citation type="submission" date="2019-02" db="EMBL/GenBank/DDBJ databases">
        <title>Deep-cultivation of Planctomycetes and their phenomic and genomic characterization uncovers novel biology.</title>
        <authorList>
            <person name="Wiegand S."/>
            <person name="Jogler M."/>
            <person name="Boedeker C."/>
            <person name="Pinto D."/>
            <person name="Vollmers J."/>
            <person name="Rivas-Marin E."/>
            <person name="Kohn T."/>
            <person name="Peeters S.H."/>
            <person name="Heuer A."/>
            <person name="Rast P."/>
            <person name="Oberbeckmann S."/>
            <person name="Bunk B."/>
            <person name="Jeske O."/>
            <person name="Meyerdierks A."/>
            <person name="Storesund J.E."/>
            <person name="Kallscheuer N."/>
            <person name="Luecker S."/>
            <person name="Lage O.M."/>
            <person name="Pohl T."/>
            <person name="Merkel B.J."/>
            <person name="Hornburger P."/>
            <person name="Mueller R.-W."/>
            <person name="Bruemmer F."/>
            <person name="Labrenz M."/>
            <person name="Spormann A.M."/>
            <person name="Op den Camp H."/>
            <person name="Overmann J."/>
            <person name="Amann R."/>
            <person name="Jetten M.S.M."/>
            <person name="Mascher T."/>
            <person name="Medema M.H."/>
            <person name="Devos D.P."/>
            <person name="Kaster A.-K."/>
            <person name="Ovreas L."/>
            <person name="Rohde M."/>
            <person name="Galperin M.Y."/>
            <person name="Jogler C."/>
        </authorList>
    </citation>
    <scope>NUCLEOTIDE SEQUENCE [LARGE SCALE GENOMIC DNA]</scope>
    <source>
        <strain evidence="4 5">Pan216</strain>
    </source>
</reference>